<dbReference type="HOGENOM" id="CLU_045534_0_0_11"/>
<dbReference type="RefSeq" id="WP_005439830.1">
    <property type="nucleotide sequence ID" value="NZ_CM001466.1"/>
</dbReference>
<reference evidence="2 3" key="1">
    <citation type="journal article" date="2012" name="Stand. Genomic Sci.">
        <title>Genome sequence of the soil bacterium Saccharomonospora azurea type strain (NA-128(T)).</title>
        <authorList>
            <person name="Klenk H.P."/>
            <person name="Held B."/>
            <person name="Lucas S."/>
            <person name="Lapidus A."/>
            <person name="Copeland A."/>
            <person name="Hammon N."/>
            <person name="Pitluck S."/>
            <person name="Goodwin L.A."/>
            <person name="Han C."/>
            <person name="Tapia R."/>
            <person name="Brambilla E.M."/>
            <person name="Potter G."/>
            <person name="Land M."/>
            <person name="Ivanova N."/>
            <person name="Rohde M."/>
            <person name="Goker M."/>
            <person name="Detter J.C."/>
            <person name="Kyrpides N.C."/>
            <person name="Woyke T."/>
        </authorList>
    </citation>
    <scope>NUCLEOTIDE SEQUENCE [LARGE SCALE GENOMIC DNA]</scope>
    <source>
        <strain evidence="2 3">NA-128</strain>
    </source>
</reference>
<sequence>MSSRDHLRAVDPSDGPDPADIHYRELLGADRLAPLRLPAESTLADAARRSPLLAVTRALALWVGDGRRVDDETGTLSADDARTAAADLSNTDGVTTAIPVTTRDVAQHWELADDLGFIDIGEASATMASGVDDWPDGDDGTVLDVWKQAFASLCAWSAALDVELAGEPSLRLQGAGATVLPLFAARENGLSRAELSAMVHEVAVIDADGEWSEDGWQRWVSVHGDPAETLYDRLASLGAVERTDETVRLTPLGLYALWSEVHTEVDIPLLPAAEQMCATDMVSIALLGTDEQVRAEWQAWSSTREPVDAARELAAVAAEGSPGERASAVALLHELGADVHDVWRDLLGVAPLRPYAKQALSEAVGGNAEWNLTDHDVAWLTADMFCDVDVDNPPEGIGDLLSSTVHAGEESVFEVLWKLDHPGAPDTLRVIGRYHPDKKVAKAARKAAFKVERAG</sequence>
<evidence type="ECO:0000313" key="2">
    <source>
        <dbReference type="EMBL" id="EHY88254.1"/>
    </source>
</evidence>
<evidence type="ECO:0000313" key="3">
    <source>
        <dbReference type="Proteomes" id="UP000004705"/>
    </source>
</evidence>
<dbReference type="Proteomes" id="UP000004705">
    <property type="component" value="Chromosome"/>
</dbReference>
<name>H8G6B1_9PSEU</name>
<evidence type="ECO:0000256" key="1">
    <source>
        <dbReference type="SAM" id="MobiDB-lite"/>
    </source>
</evidence>
<organism evidence="2 3">
    <name type="scientific">Saccharomonospora azurea NA-128</name>
    <dbReference type="NCBI Taxonomy" id="882081"/>
    <lineage>
        <taxon>Bacteria</taxon>
        <taxon>Bacillati</taxon>
        <taxon>Actinomycetota</taxon>
        <taxon>Actinomycetes</taxon>
        <taxon>Pseudonocardiales</taxon>
        <taxon>Pseudonocardiaceae</taxon>
        <taxon>Saccharomonospora</taxon>
    </lineage>
</organism>
<proteinExistence type="predicted"/>
<dbReference type="AlphaFoldDB" id="H8G6B1"/>
<feature type="compositionally biased region" description="Basic and acidic residues" evidence="1">
    <location>
        <begin position="1"/>
        <end position="11"/>
    </location>
</feature>
<accession>H8G6B1</accession>
<dbReference type="OrthoDB" id="3848264at2"/>
<feature type="region of interest" description="Disordered" evidence="1">
    <location>
        <begin position="1"/>
        <end position="20"/>
    </location>
</feature>
<protein>
    <submittedName>
        <fullName evidence="2">Uncharacterized protein</fullName>
    </submittedName>
</protein>
<dbReference type="EMBL" id="CM001466">
    <property type="protein sequence ID" value="EHY88254.1"/>
    <property type="molecule type" value="Genomic_DNA"/>
</dbReference>
<gene>
    <name evidence="2" type="ORF">SacazDRAFT_01322</name>
</gene>
<keyword evidence="3" id="KW-1185">Reference proteome</keyword>